<protein>
    <recommendedName>
        <fullName evidence="3">Lipoprotein</fullName>
    </recommendedName>
</protein>
<dbReference type="SUPFAM" id="SSF49464">
    <property type="entry name" value="Carboxypeptidase regulatory domain-like"/>
    <property type="match status" value="1"/>
</dbReference>
<dbReference type="EMBL" id="JAWDIO010000002">
    <property type="protein sequence ID" value="MDU0356421.1"/>
    <property type="molecule type" value="Genomic_DNA"/>
</dbReference>
<dbReference type="Proteomes" id="UP001247805">
    <property type="component" value="Unassembled WGS sequence"/>
</dbReference>
<gene>
    <name evidence="1" type="ORF">RS130_23235</name>
</gene>
<reference evidence="1 2" key="1">
    <citation type="submission" date="2023-10" db="EMBL/GenBank/DDBJ databases">
        <title>Glaciecola aquimarina strain GGW-M5 nov., isolated from a coastal seawater.</title>
        <authorList>
            <person name="Bayburt H."/>
            <person name="Kim J.M."/>
            <person name="Choi B.J."/>
            <person name="Jeon C.O."/>
        </authorList>
    </citation>
    <scope>NUCLEOTIDE SEQUENCE [LARGE SCALE GENOMIC DNA]</scope>
    <source>
        <strain evidence="1 2">KCTC 32108</strain>
    </source>
</reference>
<organism evidence="1 2">
    <name type="scientific">Paraglaciecola aquimarina</name>
    <dbReference type="NCBI Taxonomy" id="1235557"/>
    <lineage>
        <taxon>Bacteria</taxon>
        <taxon>Pseudomonadati</taxon>
        <taxon>Pseudomonadota</taxon>
        <taxon>Gammaproteobacteria</taxon>
        <taxon>Alteromonadales</taxon>
        <taxon>Alteromonadaceae</taxon>
        <taxon>Paraglaciecola</taxon>
    </lineage>
</organism>
<dbReference type="RefSeq" id="WP_316027905.1">
    <property type="nucleotide sequence ID" value="NZ_JAWDIO010000002.1"/>
</dbReference>
<dbReference type="InterPro" id="IPR008969">
    <property type="entry name" value="CarboxyPept-like_regulatory"/>
</dbReference>
<evidence type="ECO:0000313" key="2">
    <source>
        <dbReference type="Proteomes" id="UP001247805"/>
    </source>
</evidence>
<sequence>MHPYILHLVFFSAVSLSLSACIPVLRTEYLSPNWQGTVIDSQTGMPLQGVEVIDLYSQQSVKTDQAGHFELAALTRQFSLKLPVASMSRNYQIEIKFADSTLTHTDSVRITGRRLATTTEPTLFDIGHFAIVTTTRNAPFLLEDGGQQSQLPARFISDCGQPLQDAISLANSARFYQKLWQQQQHLGDVIIEKAQLKRSYTWAFQGWLFAGEQCFRGQYTKSQEFDPFVKSFLQEADKYLD</sequence>
<keyword evidence="2" id="KW-1185">Reference proteome</keyword>
<evidence type="ECO:0008006" key="3">
    <source>
        <dbReference type="Google" id="ProtNLM"/>
    </source>
</evidence>
<evidence type="ECO:0000313" key="1">
    <source>
        <dbReference type="EMBL" id="MDU0356421.1"/>
    </source>
</evidence>
<comment type="caution">
    <text evidence="1">The sequence shown here is derived from an EMBL/GenBank/DDBJ whole genome shotgun (WGS) entry which is preliminary data.</text>
</comment>
<name>A0ABU3T2C7_9ALTE</name>
<accession>A0ABU3T2C7</accession>
<proteinExistence type="predicted"/>